<evidence type="ECO:0000256" key="6">
    <source>
        <dbReference type="SAM" id="MobiDB-lite"/>
    </source>
</evidence>
<evidence type="ECO:0000256" key="3">
    <source>
        <dbReference type="ARBA" id="ARBA00022771"/>
    </source>
</evidence>
<feature type="domain" description="C2H2-type" evidence="7">
    <location>
        <begin position="41"/>
        <end position="68"/>
    </location>
</feature>
<proteinExistence type="predicted"/>
<keyword evidence="4" id="KW-0862">Zinc</keyword>
<evidence type="ECO:0000256" key="5">
    <source>
        <dbReference type="PROSITE-ProRule" id="PRU00042"/>
    </source>
</evidence>
<dbReference type="GO" id="GO:0005634">
    <property type="term" value="C:nucleus"/>
    <property type="evidence" value="ECO:0007669"/>
    <property type="project" value="TreeGrafter"/>
</dbReference>
<evidence type="ECO:0000256" key="2">
    <source>
        <dbReference type="ARBA" id="ARBA00022737"/>
    </source>
</evidence>
<reference evidence="8" key="2">
    <citation type="submission" date="2025-09" db="UniProtKB">
        <authorList>
            <consortium name="Ensembl"/>
        </authorList>
    </citation>
    <scope>IDENTIFICATION</scope>
</reference>
<dbReference type="Gene3D" id="3.30.160.60">
    <property type="entry name" value="Classic Zinc Finger"/>
    <property type="match status" value="1"/>
</dbReference>
<evidence type="ECO:0000256" key="4">
    <source>
        <dbReference type="ARBA" id="ARBA00022833"/>
    </source>
</evidence>
<feature type="region of interest" description="Disordered" evidence="6">
    <location>
        <begin position="312"/>
        <end position="344"/>
    </location>
</feature>
<dbReference type="AlphaFoldDB" id="A0A3B3T3I0"/>
<keyword evidence="1" id="KW-0479">Metal-binding</keyword>
<evidence type="ECO:0000259" key="7">
    <source>
        <dbReference type="PROSITE" id="PS50157"/>
    </source>
</evidence>
<evidence type="ECO:0000313" key="8">
    <source>
        <dbReference type="Ensembl" id="ENSPKIP00000037662.1"/>
    </source>
</evidence>
<evidence type="ECO:0000313" key="9">
    <source>
        <dbReference type="Proteomes" id="UP000261540"/>
    </source>
</evidence>
<keyword evidence="3 5" id="KW-0863">Zinc-finger</keyword>
<reference evidence="8" key="1">
    <citation type="submission" date="2025-08" db="UniProtKB">
        <authorList>
            <consortium name="Ensembl"/>
        </authorList>
    </citation>
    <scope>IDENTIFICATION</scope>
</reference>
<keyword evidence="9" id="KW-1185">Reference proteome</keyword>
<sequence>IVSELKQCCQNGLYRCERCNFSTKDVGTIVQHIHRHNEIQYKCPKCKHVSYTSGEFQKHLLVHSGKFSCQFCDYRAPRKDYIIRHMNSAHSKEKKKWRVKAENSKTLMNSSPGLKLLLTKNPTLEETHNGLTVLMVKNKISIPPNCTTKVMGFKMVDGKKHLVLKKNGDEQPSHPVRTEESRILTFSEAKNNNDQFPLLEVSATAANIGPANEKSLLKSSMEEASEIKGATSFAAFANALKPTVTQQEQRCIALEEMHSPTDCEENITIDSESNSGLNSSSEKVFSFHNYSKDTSSFSSDVSLPIEDQSYSELLTDGPEPNSSKIASLADSNRTPDDSSMASVQDCHNDEIPEQLLLNSDPLMEKVPDSEIEVDECIATVEEESNGLNNFPGLACRPDATLKSTSQREGKQSLLLVRLPQPRSNHQLAKRKKKRKSHSQDPSEPLAKSKRHSSKKNKEKDAFPDVVNWKPVPKDVERTLRLSPFCPSQLIKCPRRNQPVIVLNHPDVDIPEVTNIMRTVGRYKGEVLKVALSQRTVDALSELSCNPFKRSHSVPDNSSHGRHSRRENTARERFILKLKLKKTSRNKYQVVNTTSDSTERSSSFSCWFCGRIFDNQEEWIGHGQRHLMEATRDWNKLF</sequence>
<accession>A0A3B3T3I0</accession>
<dbReference type="PROSITE" id="PS00028">
    <property type="entry name" value="ZINC_FINGER_C2H2_1"/>
    <property type="match status" value="1"/>
</dbReference>
<dbReference type="SMART" id="SM00355">
    <property type="entry name" value="ZnF_C2H2"/>
    <property type="match status" value="4"/>
</dbReference>
<dbReference type="GO" id="GO:0043565">
    <property type="term" value="F:sequence-specific DNA binding"/>
    <property type="evidence" value="ECO:0007669"/>
    <property type="project" value="TreeGrafter"/>
</dbReference>
<dbReference type="PANTHER" id="PTHR24408">
    <property type="entry name" value="ZINC FINGER PROTEIN"/>
    <property type="match status" value="1"/>
</dbReference>
<dbReference type="GeneTree" id="ENSGT00940000162006"/>
<organism evidence="8 9">
    <name type="scientific">Paramormyrops kingsleyae</name>
    <dbReference type="NCBI Taxonomy" id="1676925"/>
    <lineage>
        <taxon>Eukaryota</taxon>
        <taxon>Metazoa</taxon>
        <taxon>Chordata</taxon>
        <taxon>Craniata</taxon>
        <taxon>Vertebrata</taxon>
        <taxon>Euteleostomi</taxon>
        <taxon>Actinopterygii</taxon>
        <taxon>Neopterygii</taxon>
        <taxon>Teleostei</taxon>
        <taxon>Osteoglossocephala</taxon>
        <taxon>Osteoglossomorpha</taxon>
        <taxon>Osteoglossiformes</taxon>
        <taxon>Mormyridae</taxon>
        <taxon>Paramormyrops</taxon>
    </lineage>
</organism>
<dbReference type="InterPro" id="IPR013087">
    <property type="entry name" value="Znf_C2H2_type"/>
</dbReference>
<evidence type="ECO:0000256" key="1">
    <source>
        <dbReference type="ARBA" id="ARBA00022723"/>
    </source>
</evidence>
<feature type="compositionally biased region" description="Basic residues" evidence="6">
    <location>
        <begin position="427"/>
        <end position="436"/>
    </location>
</feature>
<feature type="compositionally biased region" description="Polar residues" evidence="6">
    <location>
        <begin position="320"/>
        <end position="342"/>
    </location>
</feature>
<keyword evidence="2" id="KW-0677">Repeat</keyword>
<dbReference type="STRING" id="1676925.ENSPKIP00000037662"/>
<dbReference type="PROSITE" id="PS50157">
    <property type="entry name" value="ZINC_FINGER_C2H2_2"/>
    <property type="match status" value="3"/>
</dbReference>
<dbReference type="Ensembl" id="ENSPKIT00000018635.1">
    <property type="protein sequence ID" value="ENSPKIP00000037662.1"/>
    <property type="gene ID" value="ENSPKIG00000015746.1"/>
</dbReference>
<dbReference type="GO" id="GO:0008270">
    <property type="term" value="F:zinc ion binding"/>
    <property type="evidence" value="ECO:0007669"/>
    <property type="project" value="UniProtKB-KW"/>
</dbReference>
<protein>
    <recommendedName>
        <fullName evidence="7">C2H2-type domain-containing protein</fullName>
    </recommendedName>
</protein>
<dbReference type="PANTHER" id="PTHR24408:SF58">
    <property type="entry name" value="TRANSCRIPTION FACTOR (TFIIIA), PUTATIVE (AFU_ORTHOLOGUE AFUA_1G05150)-RELATED"/>
    <property type="match status" value="1"/>
</dbReference>
<name>A0A3B3T3I0_9TELE</name>
<feature type="domain" description="C2H2-type" evidence="7">
    <location>
        <begin position="603"/>
        <end position="630"/>
    </location>
</feature>
<dbReference type="Proteomes" id="UP000261540">
    <property type="component" value="Unplaced"/>
</dbReference>
<feature type="domain" description="C2H2-type" evidence="7">
    <location>
        <begin position="67"/>
        <end position="95"/>
    </location>
</feature>
<feature type="region of interest" description="Disordered" evidence="6">
    <location>
        <begin position="401"/>
        <end position="461"/>
    </location>
</feature>
<dbReference type="GO" id="GO:0000981">
    <property type="term" value="F:DNA-binding transcription factor activity, RNA polymerase II-specific"/>
    <property type="evidence" value="ECO:0007669"/>
    <property type="project" value="TreeGrafter"/>
</dbReference>